<dbReference type="RefSeq" id="WP_104520100.1">
    <property type="nucleotide sequence ID" value="NZ_NHRY01000191.1"/>
</dbReference>
<dbReference type="InterPro" id="IPR013658">
    <property type="entry name" value="SGL"/>
</dbReference>
<keyword evidence="1" id="KW-0378">Hydrolase</keyword>
<accession>A0A2S6N9Q4</accession>
<organism evidence="5 6">
    <name type="scientific">Rhodopila globiformis</name>
    <name type="common">Rhodopseudomonas globiformis</name>
    <dbReference type="NCBI Taxonomy" id="1071"/>
    <lineage>
        <taxon>Bacteria</taxon>
        <taxon>Pseudomonadati</taxon>
        <taxon>Pseudomonadota</taxon>
        <taxon>Alphaproteobacteria</taxon>
        <taxon>Acetobacterales</taxon>
        <taxon>Acetobacteraceae</taxon>
        <taxon>Rhodopila</taxon>
    </lineage>
</organism>
<dbReference type="OrthoDB" id="2633250at2"/>
<dbReference type="InterPro" id="IPR051262">
    <property type="entry name" value="SMP-30/CGR1_Lactonase"/>
</dbReference>
<feature type="signal peptide" evidence="3">
    <location>
        <begin position="1"/>
        <end position="28"/>
    </location>
</feature>
<proteinExistence type="predicted"/>
<keyword evidence="6" id="KW-1185">Reference proteome</keyword>
<comment type="caution">
    <text evidence="5">The sequence shown here is derived from an EMBL/GenBank/DDBJ whole genome shotgun (WGS) entry which is preliminary data.</text>
</comment>
<name>A0A2S6N9Q4_RHOGL</name>
<feature type="chain" id="PRO_5015772796" description="SMP-30/Gluconolactonase/LRE-like region domain-containing protein" evidence="3">
    <location>
        <begin position="29"/>
        <end position="378"/>
    </location>
</feature>
<gene>
    <name evidence="5" type="ORF">CCS01_17425</name>
</gene>
<evidence type="ECO:0000256" key="1">
    <source>
        <dbReference type="ARBA" id="ARBA00022801"/>
    </source>
</evidence>
<dbReference type="GO" id="GO:0016787">
    <property type="term" value="F:hydrolase activity"/>
    <property type="evidence" value="ECO:0007669"/>
    <property type="project" value="UniProtKB-KW"/>
</dbReference>
<dbReference type="PANTHER" id="PTHR47572">
    <property type="entry name" value="LIPOPROTEIN-RELATED"/>
    <property type="match status" value="1"/>
</dbReference>
<dbReference type="SUPFAM" id="SSF63829">
    <property type="entry name" value="Calcium-dependent phosphotriesterase"/>
    <property type="match status" value="1"/>
</dbReference>
<dbReference type="Pfam" id="PF08450">
    <property type="entry name" value="SGL"/>
    <property type="match status" value="1"/>
</dbReference>
<feature type="domain" description="SMP-30/Gluconolactonase/LRE-like region" evidence="4">
    <location>
        <begin position="92"/>
        <end position="348"/>
    </location>
</feature>
<evidence type="ECO:0000256" key="3">
    <source>
        <dbReference type="SAM" id="SignalP"/>
    </source>
</evidence>
<dbReference type="InterPro" id="IPR011042">
    <property type="entry name" value="6-blade_b-propeller_TolB-like"/>
</dbReference>
<evidence type="ECO:0000256" key="2">
    <source>
        <dbReference type="SAM" id="MobiDB-lite"/>
    </source>
</evidence>
<dbReference type="Proteomes" id="UP000239724">
    <property type="component" value="Unassembled WGS sequence"/>
</dbReference>
<dbReference type="EMBL" id="NHRY01000191">
    <property type="protein sequence ID" value="PPQ31348.1"/>
    <property type="molecule type" value="Genomic_DNA"/>
</dbReference>
<dbReference type="AlphaFoldDB" id="A0A2S6N9Q4"/>
<reference evidence="5 6" key="1">
    <citation type="journal article" date="2018" name="Arch. Microbiol.">
        <title>New insights into the metabolic potential of the phototrophic purple bacterium Rhodopila globiformis DSM 161(T) from its draft genome sequence and evidence for a vanadium-dependent nitrogenase.</title>
        <authorList>
            <person name="Imhoff J.F."/>
            <person name="Rahn T."/>
            <person name="Kunzel S."/>
            <person name="Neulinger S.C."/>
        </authorList>
    </citation>
    <scope>NUCLEOTIDE SEQUENCE [LARGE SCALE GENOMIC DNA]</scope>
    <source>
        <strain evidence="5 6">DSM 161</strain>
    </source>
</reference>
<feature type="region of interest" description="Disordered" evidence="2">
    <location>
        <begin position="31"/>
        <end position="62"/>
    </location>
</feature>
<dbReference type="PANTHER" id="PTHR47572:SF4">
    <property type="entry name" value="LACTONASE DRP35"/>
    <property type="match status" value="1"/>
</dbReference>
<sequence length="378" mass="40584">MTISKKQIACIFSLALAGIFGLGSGAFAQQQGQGQSEHMQSAQGQSGHGLPQHEFGHPWGLPPPPPGVGPVSLFADIHDKPQGKFLEGGAFDDSGNFWFVAIDTGWVSYLTPDAKLVPAFNCNPPSEYNIGCEPQGTRWHDGKLYLTTRHEGIMVWDPQSKKLSTVVNTFRNQLFKGPNDLDFDAEGNLYFTDPWGTGPGPDMADKMGAVYQYSKDGVLRRLITTGSFPNGIAVSPDDNSMAVADYASNRMLYYSFLTGPRPACAMCAKDPSHQTFFFATAGSYNPGNGGPDGIHYDTHGNLWAACGIGGVMEYDPHGIILGFVPLPNGDTAATNFAFGGENNQYIYMEGAVTGTIYRFKAPYPGLIGPGGKRMAAAK</sequence>
<keyword evidence="3" id="KW-0732">Signal</keyword>
<dbReference type="Gene3D" id="2.120.10.30">
    <property type="entry name" value="TolB, C-terminal domain"/>
    <property type="match status" value="1"/>
</dbReference>
<evidence type="ECO:0000313" key="5">
    <source>
        <dbReference type="EMBL" id="PPQ31348.1"/>
    </source>
</evidence>
<evidence type="ECO:0000313" key="6">
    <source>
        <dbReference type="Proteomes" id="UP000239724"/>
    </source>
</evidence>
<protein>
    <recommendedName>
        <fullName evidence="4">SMP-30/Gluconolactonase/LRE-like region domain-containing protein</fullName>
    </recommendedName>
</protein>
<evidence type="ECO:0000259" key="4">
    <source>
        <dbReference type="Pfam" id="PF08450"/>
    </source>
</evidence>